<evidence type="ECO:0000313" key="2">
    <source>
        <dbReference type="EMBL" id="SDI52800.1"/>
    </source>
</evidence>
<reference evidence="2 4" key="1">
    <citation type="submission" date="2016-10" db="EMBL/GenBank/DDBJ databases">
        <authorList>
            <person name="Varghese N."/>
            <person name="Submissions S."/>
        </authorList>
    </citation>
    <scope>NUCLEOTIDE SEQUENCE [LARGE SCALE GENOMIC DNA]</scope>
    <source>
        <strain evidence="2 4">DSM 19299</strain>
    </source>
</reference>
<feature type="signal peptide" evidence="1">
    <location>
        <begin position="1"/>
        <end position="19"/>
    </location>
</feature>
<dbReference type="Proteomes" id="UP000199426">
    <property type="component" value="Unassembled WGS sequence"/>
</dbReference>
<feature type="chain" id="PRO_5016691303" evidence="1">
    <location>
        <begin position="20"/>
        <end position="532"/>
    </location>
</feature>
<sequence>MKTQIFLLILIILLNSCSAYDNSFTKNKAVMENDVIYADDYYYSQAVNEYDAVKNILFGLSTRDQNNAISLMGKILENGVSAKEELLKKGFINCIFIEPSKLKDLDAGFQFKQYFFTSNNRAALNAFGIANVSASKKLSYLVIDYLQYKDIMCYKLPTIRYAVGIRAEFTIHDSNIIFKGNGIGSLAQLAMDVESNKKKVDISIKTIGITGLQSRVPLPENNNFDISTFADFKAVLTFIKTMKDGDAEGEITFAPQIIPVLDKYRSNLESSVYANIEKIDLLKKSIENAKLDEEEEWKREVIKNLKDASKELYNLEVTRIRNNKERLVNYSKFIQDNSSVNSLIRLDSVATNIFKKPVNDTKPNEKDIIGAAIYQLSLNKLLKAKEIVSDCNGEDCDKVKQKLNTVPVNGKQINLKKISEELENKYTDKTEIKNIKNEKWLYICTVDRNSLVQESIINELKVNDKYDLNMQSKYSVNTDANIRDNHPEKKEDDWMKGIIIDVLKENKTFTIQEITRIPGGNNETYIWARILY</sequence>
<organism evidence="3 5">
    <name type="scientific">Chryseobacterium jejuense</name>
    <dbReference type="NCBI Taxonomy" id="445960"/>
    <lineage>
        <taxon>Bacteria</taxon>
        <taxon>Pseudomonadati</taxon>
        <taxon>Bacteroidota</taxon>
        <taxon>Flavobacteriia</taxon>
        <taxon>Flavobacteriales</taxon>
        <taxon>Weeksellaceae</taxon>
        <taxon>Chryseobacterium group</taxon>
        <taxon>Chryseobacterium</taxon>
    </lineage>
</organism>
<keyword evidence="4" id="KW-1185">Reference proteome</keyword>
<accession>A0A2X2XFV4</accession>
<evidence type="ECO:0000313" key="4">
    <source>
        <dbReference type="Proteomes" id="UP000199426"/>
    </source>
</evidence>
<dbReference type="STRING" id="445960.SAMN05421542_1198"/>
<evidence type="ECO:0000313" key="5">
    <source>
        <dbReference type="Proteomes" id="UP000251670"/>
    </source>
</evidence>
<dbReference type="RefSeq" id="WP_089734579.1">
    <property type="nucleotide sequence ID" value="NZ_FNEG01000002.1"/>
</dbReference>
<dbReference type="OrthoDB" id="1437645at2"/>
<dbReference type="Proteomes" id="UP000251670">
    <property type="component" value="Unassembled WGS sequence"/>
</dbReference>
<dbReference type="EMBL" id="UAWB01000014">
    <property type="protein sequence ID" value="SQB46935.1"/>
    <property type="molecule type" value="Genomic_DNA"/>
</dbReference>
<evidence type="ECO:0000313" key="3">
    <source>
        <dbReference type="EMBL" id="SQB46935.1"/>
    </source>
</evidence>
<evidence type="ECO:0000256" key="1">
    <source>
        <dbReference type="SAM" id="SignalP"/>
    </source>
</evidence>
<proteinExistence type="predicted"/>
<keyword evidence="1" id="KW-0732">Signal</keyword>
<protein>
    <submittedName>
        <fullName evidence="3">Uncharacterized protein</fullName>
    </submittedName>
</protein>
<gene>
    <name evidence="3" type="ORF">NCTC13492_04008</name>
    <name evidence="2" type="ORF">SAMN05421542_1198</name>
</gene>
<name>A0A2X2XFV4_CHRJE</name>
<reference evidence="3 5" key="2">
    <citation type="submission" date="2018-06" db="EMBL/GenBank/DDBJ databases">
        <authorList>
            <consortium name="Pathogen Informatics"/>
            <person name="Doyle S."/>
        </authorList>
    </citation>
    <scope>NUCLEOTIDE SEQUENCE [LARGE SCALE GENOMIC DNA]</scope>
    <source>
        <strain evidence="3 5">NCTC13492</strain>
    </source>
</reference>
<dbReference type="AlphaFoldDB" id="A0A2X2XFV4"/>
<dbReference type="EMBL" id="FNEG01000002">
    <property type="protein sequence ID" value="SDI52800.1"/>
    <property type="molecule type" value="Genomic_DNA"/>
</dbReference>